<protein>
    <submittedName>
        <fullName evidence="2">Tubulin polyglutamylase ttll6</fullName>
    </submittedName>
</protein>
<keyword evidence="3" id="KW-1185">Reference proteome</keyword>
<sequence>MERYEAAHLGGFRKIYPREDSEKYDKYFKHSGSLFQETAASRAREECARQQLQELRVKQEQRVVLQKSRRADLQGESAGERAKPWKAARQAGRERGSLRSSLSHCGKRAAGPVQGRPLTQPPGVPEEEEREREEEEEERERLSALLRREALLREMGVVEQVYRLLQGPPNADSHRNNVGHTNLTELRGHRHSQGATGLLVISSPATLSRRPGCNPPSRDGSHKPPTPSFESFRMHCLVLLELLPVLSVKDWTPVITAMVHIGSEWHS</sequence>
<feature type="region of interest" description="Disordered" evidence="1">
    <location>
        <begin position="66"/>
        <end position="138"/>
    </location>
</feature>
<reference evidence="2 3" key="1">
    <citation type="submission" date="2019-01" db="EMBL/GenBank/DDBJ databases">
        <title>Draft Genome and Complete Hox-Cluster Characterization of the Sterlet Sturgeon (Acipenser ruthenus).</title>
        <authorList>
            <person name="Wei Q."/>
        </authorList>
    </citation>
    <scope>NUCLEOTIDE SEQUENCE [LARGE SCALE GENOMIC DNA]</scope>
    <source>
        <strain evidence="2">WHYD16114868_AA</strain>
        <tissue evidence="2">Blood</tissue>
    </source>
</reference>
<evidence type="ECO:0000256" key="1">
    <source>
        <dbReference type="SAM" id="MobiDB-lite"/>
    </source>
</evidence>
<comment type="caution">
    <text evidence="2">The sequence shown here is derived from an EMBL/GenBank/DDBJ whole genome shotgun (WGS) entry which is preliminary data.</text>
</comment>
<dbReference type="GO" id="GO:0005634">
    <property type="term" value="C:nucleus"/>
    <property type="evidence" value="ECO:0007669"/>
    <property type="project" value="TreeGrafter"/>
</dbReference>
<dbReference type="Proteomes" id="UP000289886">
    <property type="component" value="Unassembled WGS sequence"/>
</dbReference>
<proteinExistence type="predicted"/>
<dbReference type="PANTHER" id="PTHR13475:SF5">
    <property type="entry name" value="NEUGRIN"/>
    <property type="match status" value="1"/>
</dbReference>
<gene>
    <name evidence="2" type="ORF">EOD39_4547</name>
</gene>
<feature type="region of interest" description="Disordered" evidence="1">
    <location>
        <begin position="201"/>
        <end position="226"/>
    </location>
</feature>
<evidence type="ECO:0000313" key="3">
    <source>
        <dbReference type="Proteomes" id="UP000289886"/>
    </source>
</evidence>
<dbReference type="PANTHER" id="PTHR13475">
    <property type="entry name" value="NEUGRIN"/>
    <property type="match status" value="1"/>
</dbReference>
<dbReference type="InterPro" id="IPR010487">
    <property type="entry name" value="NGRN/Rrg9"/>
</dbReference>
<feature type="compositionally biased region" description="Acidic residues" evidence="1">
    <location>
        <begin position="125"/>
        <end position="138"/>
    </location>
</feature>
<evidence type="ECO:0000313" key="2">
    <source>
        <dbReference type="EMBL" id="RXM34770.1"/>
    </source>
</evidence>
<name>A0A444UHW8_ACIRT</name>
<dbReference type="EMBL" id="SCEB01214540">
    <property type="protein sequence ID" value="RXM34770.1"/>
    <property type="molecule type" value="Genomic_DNA"/>
</dbReference>
<dbReference type="AlphaFoldDB" id="A0A444UHW8"/>
<accession>A0A444UHW8</accession>
<feature type="compositionally biased region" description="Basic and acidic residues" evidence="1">
    <location>
        <begin position="69"/>
        <end position="83"/>
    </location>
</feature>
<organism evidence="2 3">
    <name type="scientific">Acipenser ruthenus</name>
    <name type="common">Sterlet sturgeon</name>
    <dbReference type="NCBI Taxonomy" id="7906"/>
    <lineage>
        <taxon>Eukaryota</taxon>
        <taxon>Metazoa</taxon>
        <taxon>Chordata</taxon>
        <taxon>Craniata</taxon>
        <taxon>Vertebrata</taxon>
        <taxon>Euteleostomi</taxon>
        <taxon>Actinopterygii</taxon>
        <taxon>Chondrostei</taxon>
        <taxon>Acipenseriformes</taxon>
        <taxon>Acipenseridae</taxon>
        <taxon>Acipenser</taxon>
    </lineage>
</organism>